<dbReference type="EMBL" id="GGEC01016705">
    <property type="protein sequence ID" value="MBW97188.1"/>
    <property type="molecule type" value="Transcribed_RNA"/>
</dbReference>
<accession>A0A2P2JUN6</accession>
<dbReference type="AlphaFoldDB" id="A0A2P2JUN6"/>
<proteinExistence type="predicted"/>
<protein>
    <submittedName>
        <fullName evidence="1">Transporter</fullName>
    </submittedName>
</protein>
<sequence length="149" mass="16240">MASTNTKNEESSIARAPQQITPACFKIAGIATLPTAEVPVKNLVALTQLYHQSSGGKILTNTHYENRKQQNLTMEATKMLESNLLSDSVKREELSELAKNSNGMGRSTYIITVREKATISTPFSGLHNLTNVRITHGDATKTCTTDSLC</sequence>
<name>A0A2P2JUN6_RHIMU</name>
<organism evidence="1">
    <name type="scientific">Rhizophora mucronata</name>
    <name type="common">Asiatic mangrove</name>
    <dbReference type="NCBI Taxonomy" id="61149"/>
    <lineage>
        <taxon>Eukaryota</taxon>
        <taxon>Viridiplantae</taxon>
        <taxon>Streptophyta</taxon>
        <taxon>Embryophyta</taxon>
        <taxon>Tracheophyta</taxon>
        <taxon>Spermatophyta</taxon>
        <taxon>Magnoliopsida</taxon>
        <taxon>eudicotyledons</taxon>
        <taxon>Gunneridae</taxon>
        <taxon>Pentapetalae</taxon>
        <taxon>rosids</taxon>
        <taxon>fabids</taxon>
        <taxon>Malpighiales</taxon>
        <taxon>Rhizophoraceae</taxon>
        <taxon>Rhizophora</taxon>
    </lineage>
</organism>
<evidence type="ECO:0000313" key="1">
    <source>
        <dbReference type="EMBL" id="MBW97188.1"/>
    </source>
</evidence>
<reference evidence="1" key="1">
    <citation type="submission" date="2018-02" db="EMBL/GenBank/DDBJ databases">
        <title>Rhizophora mucronata_Transcriptome.</title>
        <authorList>
            <person name="Meera S.P."/>
            <person name="Sreeshan A."/>
            <person name="Augustine A."/>
        </authorList>
    </citation>
    <scope>NUCLEOTIDE SEQUENCE</scope>
    <source>
        <tissue evidence="1">Leaf</tissue>
    </source>
</reference>